<evidence type="ECO:0000313" key="8">
    <source>
        <dbReference type="Proteomes" id="UP000076882"/>
    </source>
</evidence>
<dbReference type="AlphaFoldDB" id="A0A0G9GPZ8"/>
<dbReference type="RefSeq" id="WP_003643158.1">
    <property type="nucleotide sequence ID" value="NZ_AP028153.1"/>
</dbReference>
<proteinExistence type="inferred from homology"/>
<keyword evidence="3" id="KW-1003">Cell membrane</keyword>
<comment type="similarity">
    <text evidence="2">Belongs to the EamA transporter family.</text>
</comment>
<dbReference type="Proteomes" id="UP000076882">
    <property type="component" value="Unassembled WGS sequence"/>
</dbReference>
<evidence type="ECO:0000256" key="5">
    <source>
        <dbReference type="ARBA" id="ARBA00022989"/>
    </source>
</evidence>
<keyword evidence="6" id="KW-0472">Membrane</keyword>
<dbReference type="InterPro" id="IPR050638">
    <property type="entry name" value="AA-Vitamin_Transporters"/>
</dbReference>
<dbReference type="SUPFAM" id="SSF103481">
    <property type="entry name" value="Multidrug resistance efflux transporter EmrE"/>
    <property type="match status" value="2"/>
</dbReference>
<comment type="caution">
    <text evidence="7">The sequence shown here is derived from an EMBL/GenBank/DDBJ whole genome shotgun (WGS) entry which is preliminary data.</text>
</comment>
<protein>
    <submittedName>
        <fullName evidence="7">Transport protein</fullName>
    </submittedName>
</protein>
<comment type="subcellular location">
    <subcellularLocation>
        <location evidence="1">Cell membrane</location>
        <topology evidence="1">Multi-pass membrane protein</topology>
    </subcellularLocation>
</comment>
<reference evidence="7 8" key="1">
    <citation type="submission" date="2016-03" db="EMBL/GenBank/DDBJ databases">
        <title>Comparative genomics of 54 Lactobacillus plantarum strains reveals genomic uncoupling from niche constraints.</title>
        <authorList>
            <person name="Martino M.E."/>
        </authorList>
    </citation>
    <scope>NUCLEOTIDE SEQUENCE [LARGE SCALE GENOMIC DNA]</scope>
    <source>
        <strain evidence="7 8">19.1</strain>
    </source>
</reference>
<dbReference type="GO" id="GO:0005886">
    <property type="term" value="C:plasma membrane"/>
    <property type="evidence" value="ECO:0007669"/>
    <property type="project" value="UniProtKB-SubCell"/>
</dbReference>
<gene>
    <name evidence="7" type="ORF">Lp19_2795</name>
</gene>
<dbReference type="PATRIC" id="fig|1590.144.peg.1158"/>
<evidence type="ECO:0000256" key="4">
    <source>
        <dbReference type="ARBA" id="ARBA00022692"/>
    </source>
</evidence>
<keyword evidence="4" id="KW-0812">Transmembrane</keyword>
<evidence type="ECO:0000256" key="2">
    <source>
        <dbReference type="ARBA" id="ARBA00007362"/>
    </source>
</evidence>
<accession>A0A0G9GPZ8</accession>
<dbReference type="KEGG" id="lpb:SH83_05610"/>
<keyword evidence="5" id="KW-1133">Transmembrane helix</keyword>
<evidence type="ECO:0000256" key="6">
    <source>
        <dbReference type="ARBA" id="ARBA00023136"/>
    </source>
</evidence>
<sequence length="312" mass="33728">MKRLVGTLCGIISAALFGLGGILAQPLLSEQVLTPQQIVLLRLLIGGAMLLLYRNLFFKQARKSTKKIWTHWRILTRIMIYGIAGLCTAQIAFFSAINYSNAAVATVFQSTSPFILLVFTALKAKRLPSLLAGMSLISALMGIWLIVESGFKTGLIKPEAIIFGLIAAIGVILYTKLPVPLLNQIAAVDILGWALVIGGVIALIHTPLPNLVRFSKTQLLAVLIIVILATVVAYDLYLESLKLIDGFLATMTGLFEPISSVLFGMLFLHQILVPQALVGIILVVGAIMILNLPHHITAPVPSKPCQCTMPNQ</sequence>
<evidence type="ECO:0000256" key="1">
    <source>
        <dbReference type="ARBA" id="ARBA00004651"/>
    </source>
</evidence>
<evidence type="ECO:0000256" key="3">
    <source>
        <dbReference type="ARBA" id="ARBA00022475"/>
    </source>
</evidence>
<dbReference type="PANTHER" id="PTHR32322:SF18">
    <property type="entry name" value="S-ADENOSYLMETHIONINE_S-ADENOSYLHOMOCYSTEINE TRANSPORTER"/>
    <property type="match status" value="1"/>
</dbReference>
<organism evidence="7 8">
    <name type="scientific">Lactiplantibacillus plantarum</name>
    <name type="common">Lactobacillus plantarum</name>
    <dbReference type="NCBI Taxonomy" id="1590"/>
    <lineage>
        <taxon>Bacteria</taxon>
        <taxon>Bacillati</taxon>
        <taxon>Bacillota</taxon>
        <taxon>Bacilli</taxon>
        <taxon>Lactobacillales</taxon>
        <taxon>Lactobacillaceae</taxon>
        <taxon>Lactiplantibacillus</taxon>
    </lineage>
</organism>
<dbReference type="Pfam" id="PF00892">
    <property type="entry name" value="EamA"/>
    <property type="match status" value="2"/>
</dbReference>
<name>A0A0G9GPZ8_LACPN</name>
<dbReference type="EMBL" id="LUXM01000040">
    <property type="protein sequence ID" value="KZU91509.1"/>
    <property type="molecule type" value="Genomic_DNA"/>
</dbReference>
<dbReference type="InterPro" id="IPR000620">
    <property type="entry name" value="EamA_dom"/>
</dbReference>
<dbReference type="InterPro" id="IPR037185">
    <property type="entry name" value="EmrE-like"/>
</dbReference>
<dbReference type="PANTHER" id="PTHR32322">
    <property type="entry name" value="INNER MEMBRANE TRANSPORTER"/>
    <property type="match status" value="1"/>
</dbReference>
<evidence type="ECO:0000313" key="7">
    <source>
        <dbReference type="EMBL" id="KZU91509.1"/>
    </source>
</evidence>